<protein>
    <submittedName>
        <fullName evidence="2">Uncharacterized protein</fullName>
    </submittedName>
</protein>
<proteinExistence type="predicted"/>
<accession>A0AC34FZE4</accession>
<reference evidence="2" key="1">
    <citation type="submission" date="2022-11" db="UniProtKB">
        <authorList>
            <consortium name="WormBaseParasite"/>
        </authorList>
    </citation>
    <scope>IDENTIFICATION</scope>
</reference>
<evidence type="ECO:0000313" key="1">
    <source>
        <dbReference type="Proteomes" id="UP000887579"/>
    </source>
</evidence>
<dbReference type="WBParaSite" id="ES5_v2.g22689.t1">
    <property type="protein sequence ID" value="ES5_v2.g22689.t1"/>
    <property type="gene ID" value="ES5_v2.g22689"/>
</dbReference>
<dbReference type="Proteomes" id="UP000887579">
    <property type="component" value="Unplaced"/>
</dbReference>
<evidence type="ECO:0000313" key="2">
    <source>
        <dbReference type="WBParaSite" id="ES5_v2.g22689.t1"/>
    </source>
</evidence>
<sequence>MIKDDCLIQSAPTHYPSSEELTLGNLTVTAFDLGGHEIARRIWKNYFPIADAIIFLIDAADFERIDEARAELLDLITDEEISDIPILILGNKVDKSSAMDEKTLKEKLGIGKICTGKELPVAEGIRPMEVFMCSIFCRFGYGDGFRWLSKYLK</sequence>
<organism evidence="1 2">
    <name type="scientific">Panagrolaimus sp. ES5</name>
    <dbReference type="NCBI Taxonomy" id="591445"/>
    <lineage>
        <taxon>Eukaryota</taxon>
        <taxon>Metazoa</taxon>
        <taxon>Ecdysozoa</taxon>
        <taxon>Nematoda</taxon>
        <taxon>Chromadorea</taxon>
        <taxon>Rhabditida</taxon>
        <taxon>Tylenchina</taxon>
        <taxon>Panagrolaimomorpha</taxon>
        <taxon>Panagrolaimoidea</taxon>
        <taxon>Panagrolaimidae</taxon>
        <taxon>Panagrolaimus</taxon>
    </lineage>
</organism>
<name>A0AC34FZE4_9BILA</name>